<dbReference type="AlphaFoldDB" id="A0A9W4XQM8"/>
<proteinExistence type="predicted"/>
<dbReference type="EMBL" id="CAOQHR010000011">
    <property type="protein sequence ID" value="CAI6340714.1"/>
    <property type="molecule type" value="Genomic_DNA"/>
</dbReference>
<sequence>MVLRLYTQQSQNARHGCINVKPRHPHTFSSLFTARSRDCNRSNILPSMKIRSLPHHDQNVD</sequence>
<dbReference type="Proteomes" id="UP001152607">
    <property type="component" value="Unassembled WGS sequence"/>
</dbReference>
<gene>
    <name evidence="1" type="ORF">PDIGIT_LOCUS13898</name>
</gene>
<reference evidence="1" key="1">
    <citation type="submission" date="2023-01" db="EMBL/GenBank/DDBJ databases">
        <authorList>
            <person name="Van Ghelder C."/>
            <person name="Rancurel C."/>
        </authorList>
    </citation>
    <scope>NUCLEOTIDE SEQUENCE</scope>
    <source>
        <strain evidence="1">CNCM I-4278</strain>
    </source>
</reference>
<keyword evidence="2" id="KW-1185">Reference proteome</keyword>
<comment type="caution">
    <text evidence="1">The sequence shown here is derived from an EMBL/GenBank/DDBJ whole genome shotgun (WGS) entry which is preliminary data.</text>
</comment>
<protein>
    <submittedName>
        <fullName evidence="1">Uncharacterized protein</fullName>
    </submittedName>
</protein>
<evidence type="ECO:0000313" key="1">
    <source>
        <dbReference type="EMBL" id="CAI6340714.1"/>
    </source>
</evidence>
<accession>A0A9W4XQM8</accession>
<name>A0A9W4XQM8_9PLEO</name>
<evidence type="ECO:0000313" key="2">
    <source>
        <dbReference type="Proteomes" id="UP001152607"/>
    </source>
</evidence>
<organism evidence="1 2">
    <name type="scientific">Periconia digitata</name>
    <dbReference type="NCBI Taxonomy" id="1303443"/>
    <lineage>
        <taxon>Eukaryota</taxon>
        <taxon>Fungi</taxon>
        <taxon>Dikarya</taxon>
        <taxon>Ascomycota</taxon>
        <taxon>Pezizomycotina</taxon>
        <taxon>Dothideomycetes</taxon>
        <taxon>Pleosporomycetidae</taxon>
        <taxon>Pleosporales</taxon>
        <taxon>Massarineae</taxon>
        <taxon>Periconiaceae</taxon>
        <taxon>Periconia</taxon>
    </lineage>
</organism>